<reference evidence="2" key="1">
    <citation type="submission" date="2023-08" db="EMBL/GenBank/DDBJ databases">
        <title>Black Yeasts Isolated from many extreme environments.</title>
        <authorList>
            <person name="Coleine C."/>
            <person name="Stajich J.E."/>
            <person name="Selbmann L."/>
        </authorList>
    </citation>
    <scope>NUCLEOTIDE SEQUENCE</scope>
    <source>
        <strain evidence="2">CCFEE 5810</strain>
    </source>
</reference>
<evidence type="ECO:0000313" key="2">
    <source>
        <dbReference type="EMBL" id="KAK5698254.1"/>
    </source>
</evidence>
<dbReference type="PANTHER" id="PTHR46082:SF6">
    <property type="entry name" value="AAA+ ATPASE DOMAIN-CONTAINING PROTEIN-RELATED"/>
    <property type="match status" value="1"/>
</dbReference>
<feature type="repeat" description="TPR" evidence="1">
    <location>
        <begin position="139"/>
        <end position="172"/>
    </location>
</feature>
<dbReference type="Pfam" id="PF13424">
    <property type="entry name" value="TPR_12"/>
    <property type="match status" value="1"/>
</dbReference>
<dbReference type="PANTHER" id="PTHR46082">
    <property type="entry name" value="ATP/GTP-BINDING PROTEIN-RELATED"/>
    <property type="match status" value="1"/>
</dbReference>
<dbReference type="Pfam" id="PF13374">
    <property type="entry name" value="TPR_10"/>
    <property type="match status" value="1"/>
</dbReference>
<accession>A0AAN7ZTP6</accession>
<dbReference type="Proteomes" id="UP001310594">
    <property type="component" value="Unassembled WGS sequence"/>
</dbReference>
<dbReference type="Gene3D" id="1.25.40.10">
    <property type="entry name" value="Tetratricopeptide repeat domain"/>
    <property type="match status" value="1"/>
</dbReference>
<proteinExistence type="predicted"/>
<dbReference type="InterPro" id="IPR011990">
    <property type="entry name" value="TPR-like_helical_dom_sf"/>
</dbReference>
<dbReference type="EMBL" id="JAVRQU010000010">
    <property type="protein sequence ID" value="KAK5698254.1"/>
    <property type="molecule type" value="Genomic_DNA"/>
</dbReference>
<dbReference type="PROSITE" id="PS50005">
    <property type="entry name" value="TPR"/>
    <property type="match status" value="1"/>
</dbReference>
<comment type="caution">
    <text evidence="2">The sequence shown here is derived from an EMBL/GenBank/DDBJ whole genome shotgun (WGS) entry which is preliminary data.</text>
</comment>
<organism evidence="2 3">
    <name type="scientific">Elasticomyces elasticus</name>
    <dbReference type="NCBI Taxonomy" id="574655"/>
    <lineage>
        <taxon>Eukaryota</taxon>
        <taxon>Fungi</taxon>
        <taxon>Dikarya</taxon>
        <taxon>Ascomycota</taxon>
        <taxon>Pezizomycotina</taxon>
        <taxon>Dothideomycetes</taxon>
        <taxon>Dothideomycetidae</taxon>
        <taxon>Mycosphaerellales</taxon>
        <taxon>Teratosphaeriaceae</taxon>
        <taxon>Elasticomyces</taxon>
    </lineage>
</organism>
<keyword evidence="1" id="KW-0802">TPR repeat</keyword>
<protein>
    <recommendedName>
        <fullName evidence="4">Kinesin light chain</fullName>
    </recommendedName>
</protein>
<gene>
    <name evidence="2" type="ORF">LTR97_007215</name>
</gene>
<evidence type="ECO:0000256" key="1">
    <source>
        <dbReference type="PROSITE-ProRule" id="PRU00339"/>
    </source>
</evidence>
<evidence type="ECO:0000313" key="3">
    <source>
        <dbReference type="Proteomes" id="UP001310594"/>
    </source>
</evidence>
<evidence type="ECO:0008006" key="4">
    <source>
        <dbReference type="Google" id="ProtNLM"/>
    </source>
</evidence>
<name>A0AAN7ZTP6_9PEZI</name>
<dbReference type="SUPFAM" id="SSF48452">
    <property type="entry name" value="TPR-like"/>
    <property type="match status" value="1"/>
</dbReference>
<sequence length="204" mass="22597">MRSVRLVIGCELQRLLLLPQGAAWGLATRYLSTGKTQSTSSSPHVIEGMSTTDLQSQEDLAHTNQQQGRFAESEVLLRMLLSERLRTLDNHHPDVLRAKNNLAASLNAQRKDLAYAESLQLEVIAADRERLGPEHPDTLVSLNNLANIYLHQGQFEKAMETQRDALTISERVNGDTHENTLTLKENLANTLIHQGQASARGIGS</sequence>
<dbReference type="AlphaFoldDB" id="A0AAN7ZTP6"/>
<dbReference type="InterPro" id="IPR053137">
    <property type="entry name" value="NLR-like"/>
</dbReference>
<dbReference type="InterPro" id="IPR019734">
    <property type="entry name" value="TPR_rpt"/>
</dbReference>